<sequence length="52" mass="5793">MEREAIQAESPLGGSGSDDIPGFDDVVPVTMAQRRAINTRIYGWVYPQEQQL</sequence>
<proteinExistence type="predicted"/>
<evidence type="ECO:0000256" key="1">
    <source>
        <dbReference type="SAM" id="MobiDB-lite"/>
    </source>
</evidence>
<dbReference type="KEGG" id="atx:GCD22_02850"/>
<gene>
    <name evidence="2" type="ORF">GCD22_02850</name>
</gene>
<dbReference type="RefSeq" id="WP_153940826.1">
    <property type="nucleotide sequence ID" value="NZ_CP045571.1"/>
</dbReference>
<dbReference type="GeneID" id="60697087"/>
<name>A0A5P9XTM3_ACITH</name>
<reference evidence="2 3" key="1">
    <citation type="submission" date="2019-10" db="EMBL/GenBank/DDBJ databases">
        <authorList>
            <person name="Wang R."/>
        </authorList>
    </citation>
    <scope>NUCLEOTIDE SEQUENCE [LARGE SCALE GENOMIC DNA]</scope>
    <source>
        <strain evidence="2 3">ATCC 19377</strain>
    </source>
</reference>
<dbReference type="AlphaFoldDB" id="A0A5P9XTM3"/>
<evidence type="ECO:0000313" key="3">
    <source>
        <dbReference type="Proteomes" id="UP000363590"/>
    </source>
</evidence>
<dbReference type="Proteomes" id="UP000363590">
    <property type="component" value="Chromosome"/>
</dbReference>
<feature type="region of interest" description="Disordered" evidence="1">
    <location>
        <begin position="1"/>
        <end position="24"/>
    </location>
</feature>
<organism evidence="2 3">
    <name type="scientific">Acidithiobacillus thiooxidans ATCC 19377</name>
    <dbReference type="NCBI Taxonomy" id="637390"/>
    <lineage>
        <taxon>Bacteria</taxon>
        <taxon>Pseudomonadati</taxon>
        <taxon>Pseudomonadota</taxon>
        <taxon>Acidithiobacillia</taxon>
        <taxon>Acidithiobacillales</taxon>
        <taxon>Acidithiobacillaceae</taxon>
        <taxon>Acidithiobacillus</taxon>
    </lineage>
</organism>
<protein>
    <submittedName>
        <fullName evidence="2">Uncharacterized protein</fullName>
    </submittedName>
</protein>
<dbReference type="EMBL" id="CP045571">
    <property type="protein sequence ID" value="QFX96989.1"/>
    <property type="molecule type" value="Genomic_DNA"/>
</dbReference>
<evidence type="ECO:0000313" key="2">
    <source>
        <dbReference type="EMBL" id="QFX96989.1"/>
    </source>
</evidence>
<accession>A0A5P9XTM3</accession>